<evidence type="ECO:0000256" key="3">
    <source>
        <dbReference type="ARBA" id="ARBA00022676"/>
    </source>
</evidence>
<evidence type="ECO:0000256" key="4">
    <source>
        <dbReference type="ARBA" id="ARBA00022679"/>
    </source>
</evidence>
<dbReference type="AlphaFoldDB" id="A0A806TDK4"/>
<dbReference type="PANTHER" id="PTHR43179:SF12">
    <property type="entry name" value="GALACTOFURANOSYLTRANSFERASE GLFT2"/>
    <property type="match status" value="1"/>
</dbReference>
<reference evidence="6 7" key="1">
    <citation type="submission" date="2015-01" db="EMBL/GenBank/DDBJ databases">
        <title>Genome sequence of bacillus megaterium Q3.</title>
        <authorList>
            <person name="Wang Y."/>
            <person name="Luo K."/>
            <person name="Bai L."/>
            <person name="Luo F."/>
        </authorList>
    </citation>
    <scope>NUCLEOTIDE SEQUENCE [LARGE SCALE GENOMIC DNA]</scope>
    <source>
        <strain evidence="6 7">Q3</strain>
    </source>
</reference>
<dbReference type="RefSeq" id="WP_049163339.1">
    <property type="nucleotide sequence ID" value="NZ_CP010586.1"/>
</dbReference>
<feature type="domain" description="Glycosyltransferase 2-like" evidence="5">
    <location>
        <begin position="6"/>
        <end position="121"/>
    </location>
</feature>
<evidence type="ECO:0000313" key="6">
    <source>
        <dbReference type="EMBL" id="AKP76104.1"/>
    </source>
</evidence>
<evidence type="ECO:0000259" key="5">
    <source>
        <dbReference type="Pfam" id="PF00535"/>
    </source>
</evidence>
<keyword evidence="4 6" id="KW-0808">Transferase</keyword>
<proteinExistence type="inferred from homology"/>
<evidence type="ECO:0000256" key="2">
    <source>
        <dbReference type="ARBA" id="ARBA00006739"/>
    </source>
</evidence>
<dbReference type="SUPFAM" id="SSF53448">
    <property type="entry name" value="Nucleotide-diphospho-sugar transferases"/>
    <property type="match status" value="1"/>
</dbReference>
<organism evidence="6 7">
    <name type="scientific">Priestia megaterium Q3</name>
    <dbReference type="NCBI Taxonomy" id="1452722"/>
    <lineage>
        <taxon>Bacteria</taxon>
        <taxon>Bacillati</taxon>
        <taxon>Bacillota</taxon>
        <taxon>Bacilli</taxon>
        <taxon>Bacillales</taxon>
        <taxon>Bacillaceae</taxon>
        <taxon>Priestia</taxon>
    </lineage>
</organism>
<evidence type="ECO:0000313" key="7">
    <source>
        <dbReference type="Proteomes" id="UP000036410"/>
    </source>
</evidence>
<name>A0A806TDK4_PRIMG</name>
<dbReference type="InterPro" id="IPR029044">
    <property type="entry name" value="Nucleotide-diphossugar_trans"/>
</dbReference>
<dbReference type="GO" id="GO:0016757">
    <property type="term" value="F:glycosyltransferase activity"/>
    <property type="evidence" value="ECO:0007669"/>
    <property type="project" value="UniProtKB-KW"/>
</dbReference>
<comment type="similarity">
    <text evidence="2">Belongs to the glycosyltransferase 2 family.</text>
</comment>
<dbReference type="Proteomes" id="UP000036410">
    <property type="component" value="Chromosome"/>
</dbReference>
<keyword evidence="3" id="KW-0328">Glycosyltransferase</keyword>
<sequence length="276" mass="31560">MKIAAVLTCFNRKDKTLNCIKKLMHQYKTIDIYVCDDGSTDHTSEAIKKKYPNVKVIKSNGGLFWSKGMFQGMKAAVTKDYDFYLMVNDDVDFYDNMLEIMLNSYESANGNCSIVGSTQSSFSKKLTYGGSVLKTKLNINKKFLLSPTGKVQKCDFANWNCFLIDKFTIDNVGLIDNAYEHGIGDFDYSCRMKKKNIPMYVATDYIGTCERNPIKNTFGDNELSIKKRLSLLLSAKGLPIKSSFRFYWKNYKIIGVPFLLWMYLRILLSISLNKPC</sequence>
<accession>A0A806TDK4</accession>
<dbReference type="PANTHER" id="PTHR43179">
    <property type="entry name" value="RHAMNOSYLTRANSFERASE WBBL"/>
    <property type="match status" value="1"/>
</dbReference>
<dbReference type="Pfam" id="PF00535">
    <property type="entry name" value="Glycos_transf_2"/>
    <property type="match status" value="1"/>
</dbReference>
<dbReference type="EMBL" id="CP010586">
    <property type="protein sequence ID" value="AKP76104.1"/>
    <property type="molecule type" value="Genomic_DNA"/>
</dbReference>
<protein>
    <submittedName>
        <fullName evidence="6">N-glycosyltransferase</fullName>
    </submittedName>
</protein>
<evidence type="ECO:0000256" key="1">
    <source>
        <dbReference type="ARBA" id="ARBA00004776"/>
    </source>
</evidence>
<gene>
    <name evidence="6" type="ORF">AS52_01139</name>
</gene>
<dbReference type="Gene3D" id="3.90.550.10">
    <property type="entry name" value="Spore Coat Polysaccharide Biosynthesis Protein SpsA, Chain A"/>
    <property type="match status" value="1"/>
</dbReference>
<dbReference type="InterPro" id="IPR001173">
    <property type="entry name" value="Glyco_trans_2-like"/>
</dbReference>
<comment type="pathway">
    <text evidence="1">Cell wall biogenesis; cell wall polysaccharide biosynthesis.</text>
</comment>